<comment type="similarity">
    <text evidence="2">Belongs to the outer membrane factor (OMF) (TC 1.B.17) family.</text>
</comment>
<dbReference type="GO" id="GO:0015288">
    <property type="term" value="F:porin activity"/>
    <property type="evidence" value="ECO:0007669"/>
    <property type="project" value="TreeGrafter"/>
</dbReference>
<evidence type="ECO:0000256" key="4">
    <source>
        <dbReference type="ARBA" id="ARBA00022452"/>
    </source>
</evidence>
<feature type="chain" id="PRO_5012097563" evidence="8">
    <location>
        <begin position="24"/>
        <end position="442"/>
    </location>
</feature>
<evidence type="ECO:0000313" key="9">
    <source>
        <dbReference type="EMBL" id="SKA76038.1"/>
    </source>
</evidence>
<keyword evidence="10" id="KW-1185">Reference proteome</keyword>
<dbReference type="GO" id="GO:0015562">
    <property type="term" value="F:efflux transmembrane transporter activity"/>
    <property type="evidence" value="ECO:0007669"/>
    <property type="project" value="InterPro"/>
</dbReference>
<organism evidence="9 10">
    <name type="scientific">Thiothrix eikelboomii</name>
    <dbReference type="NCBI Taxonomy" id="92487"/>
    <lineage>
        <taxon>Bacteria</taxon>
        <taxon>Pseudomonadati</taxon>
        <taxon>Pseudomonadota</taxon>
        <taxon>Gammaproteobacteria</taxon>
        <taxon>Thiotrichales</taxon>
        <taxon>Thiotrichaceae</taxon>
        <taxon>Thiothrix</taxon>
    </lineage>
</organism>
<sequence length="442" mass="48869">MNRVFLTTTIAASLLGMASAAQAETLLQVYQQAKTYDAQLKSQESSYLAILENKPQVLSAKKPQVTFNANANFSEQYTPYDGLSKNSNGLTATYTLGLTKSLYNRALDAQVDKVDSQIVQAGMQLDAQRQALILRVAQPYFSYLLAKENLQVATTEKNAIKRQLAQAQAFFDVGRSAITDVKEVDSRYNLALASEIAAKENLDIARENLRVLTGKSYQNLFGAQTNLPLTIPQPQNMEAWVAMAKRSSKSLQAVRQAIEVAQKDIEIQRTSARNPVVNLYARHTGSLTESSSSALDPRTLGANVGVELNIPLYQGGAETSKIRQAQHQFRQAQQEYDYQERLIEQQVRSAYLSIESAISQVKAQQRALAASETAAEATKLGFEVGTRTAVDVLTALRDVFAARRDYANARYNYLLSTLQLRQSAGTLSEHDIKQLSAQLNRK</sequence>
<evidence type="ECO:0000256" key="6">
    <source>
        <dbReference type="ARBA" id="ARBA00023136"/>
    </source>
</evidence>
<dbReference type="Proteomes" id="UP000190460">
    <property type="component" value="Unassembled WGS sequence"/>
</dbReference>
<feature type="signal peptide" evidence="8">
    <location>
        <begin position="1"/>
        <end position="23"/>
    </location>
</feature>
<dbReference type="GO" id="GO:0009279">
    <property type="term" value="C:cell outer membrane"/>
    <property type="evidence" value="ECO:0007669"/>
    <property type="project" value="UniProtKB-SubCell"/>
</dbReference>
<dbReference type="AlphaFoldDB" id="A0A1T4WGE6"/>
<dbReference type="GO" id="GO:1990281">
    <property type="term" value="C:efflux pump complex"/>
    <property type="evidence" value="ECO:0007669"/>
    <property type="project" value="TreeGrafter"/>
</dbReference>
<dbReference type="InterPro" id="IPR051906">
    <property type="entry name" value="TolC-like"/>
</dbReference>
<comment type="subcellular location">
    <subcellularLocation>
        <location evidence="1">Cell outer membrane</location>
    </subcellularLocation>
</comment>
<dbReference type="STRING" id="92487.SAMN02745130_01618"/>
<accession>A0A1T4WGE6</accession>
<dbReference type="RefSeq" id="WP_078922080.1">
    <property type="nucleotide sequence ID" value="NZ_FUYB01000005.1"/>
</dbReference>
<proteinExistence type="inferred from homology"/>
<keyword evidence="7" id="KW-0998">Cell outer membrane</keyword>
<evidence type="ECO:0000256" key="7">
    <source>
        <dbReference type="ARBA" id="ARBA00023237"/>
    </source>
</evidence>
<name>A0A1T4WGE6_9GAMM</name>
<dbReference type="NCBIfam" id="TIGR01844">
    <property type="entry name" value="type_I_sec_TolC"/>
    <property type="match status" value="1"/>
</dbReference>
<dbReference type="PANTHER" id="PTHR30026:SF20">
    <property type="entry name" value="OUTER MEMBRANE PROTEIN TOLC"/>
    <property type="match status" value="1"/>
</dbReference>
<dbReference type="EMBL" id="FUYB01000005">
    <property type="protein sequence ID" value="SKA76038.1"/>
    <property type="molecule type" value="Genomic_DNA"/>
</dbReference>
<reference evidence="9 10" key="1">
    <citation type="submission" date="2017-02" db="EMBL/GenBank/DDBJ databases">
        <authorList>
            <person name="Peterson S.W."/>
        </authorList>
    </citation>
    <scope>NUCLEOTIDE SEQUENCE [LARGE SCALE GENOMIC DNA]</scope>
    <source>
        <strain evidence="9 10">ATCC 49788</strain>
    </source>
</reference>
<keyword evidence="8" id="KW-0732">Signal</keyword>
<dbReference type="InterPro" id="IPR010130">
    <property type="entry name" value="T1SS_OMP_TolC"/>
</dbReference>
<keyword evidence="4" id="KW-1134">Transmembrane beta strand</keyword>
<keyword evidence="5" id="KW-0812">Transmembrane</keyword>
<evidence type="ECO:0000256" key="5">
    <source>
        <dbReference type="ARBA" id="ARBA00022692"/>
    </source>
</evidence>
<dbReference type="InterPro" id="IPR003423">
    <property type="entry name" value="OMP_efflux"/>
</dbReference>
<gene>
    <name evidence="9" type="ORF">SAMN02745130_01618</name>
</gene>
<evidence type="ECO:0000313" key="10">
    <source>
        <dbReference type="Proteomes" id="UP000190460"/>
    </source>
</evidence>
<keyword evidence="3" id="KW-0813">Transport</keyword>
<dbReference type="PANTHER" id="PTHR30026">
    <property type="entry name" value="OUTER MEMBRANE PROTEIN TOLC"/>
    <property type="match status" value="1"/>
</dbReference>
<evidence type="ECO:0000256" key="1">
    <source>
        <dbReference type="ARBA" id="ARBA00004442"/>
    </source>
</evidence>
<dbReference type="OrthoDB" id="9813458at2"/>
<evidence type="ECO:0000256" key="8">
    <source>
        <dbReference type="SAM" id="SignalP"/>
    </source>
</evidence>
<dbReference type="SUPFAM" id="SSF56954">
    <property type="entry name" value="Outer membrane efflux proteins (OEP)"/>
    <property type="match status" value="1"/>
</dbReference>
<protein>
    <submittedName>
        <fullName evidence="9">Outer membrane protein</fullName>
    </submittedName>
</protein>
<evidence type="ECO:0000256" key="3">
    <source>
        <dbReference type="ARBA" id="ARBA00022448"/>
    </source>
</evidence>
<dbReference type="Pfam" id="PF02321">
    <property type="entry name" value="OEP"/>
    <property type="match status" value="2"/>
</dbReference>
<evidence type="ECO:0000256" key="2">
    <source>
        <dbReference type="ARBA" id="ARBA00007613"/>
    </source>
</evidence>
<dbReference type="Gene3D" id="1.20.1600.10">
    <property type="entry name" value="Outer membrane efflux proteins (OEP)"/>
    <property type="match status" value="1"/>
</dbReference>
<keyword evidence="6" id="KW-0472">Membrane</keyword>